<feature type="transmembrane region" description="Helical" evidence="1">
    <location>
        <begin position="15"/>
        <end position="38"/>
    </location>
</feature>
<keyword evidence="1" id="KW-0812">Transmembrane</keyword>
<feature type="transmembrane region" description="Helical" evidence="1">
    <location>
        <begin position="171"/>
        <end position="190"/>
    </location>
</feature>
<gene>
    <name evidence="3" type="ORF">XD93_0230</name>
</gene>
<sequence length="203" mass="22787">MISERLIEIASFVSYYNYIVAFIAGVGGFPSRPIAIILGATSSDLFVDFILIGGIASIIGTLPLYLLGSHFRNRDLLKFLKGKGKFLHISEESYNNASKYLSEKGLLFIFVGRFLPTVKLLIPLLVGYLKYSFKNMIIIVFLATVLELGIFMFIGSRIGLNWDAIKRVIDLSNNFILSLLGIGILIFLFVKRKEIFKKFSKQG</sequence>
<dbReference type="InterPro" id="IPR051311">
    <property type="entry name" value="DedA_domain"/>
</dbReference>
<name>A0A117M0H2_9BACT</name>
<proteinExistence type="predicted"/>
<reference evidence="4" key="1">
    <citation type="journal article" date="2015" name="MBio">
        <title>Genome-Resolved Metagenomic Analysis Reveals Roles for Candidate Phyla and Other Microbial Community Members in Biogeochemical Transformations in Oil Reservoirs.</title>
        <authorList>
            <person name="Hu P."/>
            <person name="Tom L."/>
            <person name="Singh A."/>
            <person name="Thomas B.C."/>
            <person name="Baker B.J."/>
            <person name="Piceno Y.M."/>
            <person name="Andersen G.L."/>
            <person name="Banfield J.F."/>
        </authorList>
    </citation>
    <scope>NUCLEOTIDE SEQUENCE [LARGE SCALE GENOMIC DNA]</scope>
</reference>
<evidence type="ECO:0000259" key="2">
    <source>
        <dbReference type="Pfam" id="PF09335"/>
    </source>
</evidence>
<dbReference type="Proteomes" id="UP000053904">
    <property type="component" value="Unassembled WGS sequence"/>
</dbReference>
<evidence type="ECO:0000256" key="1">
    <source>
        <dbReference type="SAM" id="Phobius"/>
    </source>
</evidence>
<keyword evidence="1" id="KW-1133">Transmembrane helix</keyword>
<accession>A0A117M0H2</accession>
<dbReference type="AlphaFoldDB" id="A0A117M0H2"/>
<feature type="transmembrane region" description="Helical" evidence="1">
    <location>
        <begin position="136"/>
        <end position="159"/>
    </location>
</feature>
<feature type="domain" description="VTT" evidence="2">
    <location>
        <begin position="29"/>
        <end position="156"/>
    </location>
</feature>
<dbReference type="PANTHER" id="PTHR42709">
    <property type="entry name" value="ALKALINE PHOSPHATASE LIKE PROTEIN"/>
    <property type="match status" value="1"/>
</dbReference>
<dbReference type="InterPro" id="IPR032816">
    <property type="entry name" value="VTT_dom"/>
</dbReference>
<dbReference type="EMBL" id="LGGO01000021">
    <property type="protein sequence ID" value="KUK77572.1"/>
    <property type="molecule type" value="Genomic_DNA"/>
</dbReference>
<feature type="transmembrane region" description="Helical" evidence="1">
    <location>
        <begin position="45"/>
        <end position="67"/>
    </location>
</feature>
<organism evidence="3 4">
    <name type="scientific">candidate division WS6 bacterium 34_10</name>
    <dbReference type="NCBI Taxonomy" id="1641389"/>
    <lineage>
        <taxon>Bacteria</taxon>
        <taxon>Candidatus Dojkabacteria</taxon>
    </lineage>
</organism>
<evidence type="ECO:0000313" key="3">
    <source>
        <dbReference type="EMBL" id="KUK77572.1"/>
    </source>
</evidence>
<comment type="caution">
    <text evidence="3">The sequence shown here is derived from an EMBL/GenBank/DDBJ whole genome shotgun (WGS) entry which is preliminary data.</text>
</comment>
<evidence type="ECO:0000313" key="4">
    <source>
        <dbReference type="Proteomes" id="UP000053904"/>
    </source>
</evidence>
<dbReference type="Pfam" id="PF09335">
    <property type="entry name" value="VTT_dom"/>
    <property type="match status" value="1"/>
</dbReference>
<dbReference type="GO" id="GO:0005886">
    <property type="term" value="C:plasma membrane"/>
    <property type="evidence" value="ECO:0007669"/>
    <property type="project" value="TreeGrafter"/>
</dbReference>
<feature type="transmembrane region" description="Helical" evidence="1">
    <location>
        <begin position="106"/>
        <end position="129"/>
    </location>
</feature>
<keyword evidence="1" id="KW-0472">Membrane</keyword>
<protein>
    <submittedName>
        <fullName evidence="3">Alkaline phosphatase</fullName>
    </submittedName>
</protein>
<dbReference type="PANTHER" id="PTHR42709:SF9">
    <property type="entry name" value="ALKALINE PHOSPHATASE LIKE PROTEIN"/>
    <property type="match status" value="1"/>
</dbReference>